<proteinExistence type="predicted"/>
<gene>
    <name evidence="1" type="ORF">LCGC14_3052160</name>
</gene>
<protein>
    <submittedName>
        <fullName evidence="1">Uncharacterized protein</fullName>
    </submittedName>
</protein>
<comment type="caution">
    <text evidence="1">The sequence shown here is derived from an EMBL/GenBank/DDBJ whole genome shotgun (WGS) entry which is preliminary data.</text>
</comment>
<organism evidence="1">
    <name type="scientific">marine sediment metagenome</name>
    <dbReference type="NCBI Taxonomy" id="412755"/>
    <lineage>
        <taxon>unclassified sequences</taxon>
        <taxon>metagenomes</taxon>
        <taxon>ecological metagenomes</taxon>
    </lineage>
</organism>
<dbReference type="AlphaFoldDB" id="A0A0F8WLB0"/>
<reference evidence="1" key="1">
    <citation type="journal article" date="2015" name="Nature">
        <title>Complex archaea that bridge the gap between prokaryotes and eukaryotes.</title>
        <authorList>
            <person name="Spang A."/>
            <person name="Saw J.H."/>
            <person name="Jorgensen S.L."/>
            <person name="Zaremba-Niedzwiedzka K."/>
            <person name="Martijn J."/>
            <person name="Lind A.E."/>
            <person name="van Eijk R."/>
            <person name="Schleper C."/>
            <person name="Guy L."/>
            <person name="Ettema T.J."/>
        </authorList>
    </citation>
    <scope>NUCLEOTIDE SEQUENCE</scope>
</reference>
<dbReference type="EMBL" id="LAZR01064362">
    <property type="protein sequence ID" value="KKK57667.1"/>
    <property type="molecule type" value="Genomic_DNA"/>
</dbReference>
<name>A0A0F8WLB0_9ZZZZ</name>
<accession>A0A0F8WLB0</accession>
<evidence type="ECO:0000313" key="1">
    <source>
        <dbReference type="EMBL" id="KKK57667.1"/>
    </source>
</evidence>
<sequence length="68" mass="7533">MEAYGNITPRTAAGDRLHIPVSKEDYDKVQRGKRWSATVTDIKTGKIYQLRDGGCGIPRCHCDARVVG</sequence>